<dbReference type="Pfam" id="PF02826">
    <property type="entry name" value="2-Hacid_dh_C"/>
    <property type="match status" value="1"/>
</dbReference>
<protein>
    <submittedName>
        <fullName evidence="6">Phosphonate dehydrogenase (NAD-dependent phosphite dehydrogenase)</fullName>
        <ecNumber evidence="6">1.20.1.1</ecNumber>
    </submittedName>
</protein>
<evidence type="ECO:0000313" key="6">
    <source>
        <dbReference type="EMBL" id="KGF97637.1"/>
    </source>
</evidence>
<dbReference type="InterPro" id="IPR006140">
    <property type="entry name" value="D-isomer_DH_NAD-bd"/>
</dbReference>
<evidence type="ECO:0000256" key="3">
    <source>
        <dbReference type="RuleBase" id="RU003719"/>
    </source>
</evidence>
<dbReference type="GO" id="GO:0050609">
    <property type="term" value="F:phosphonate dehydrogenase activity"/>
    <property type="evidence" value="ECO:0007669"/>
    <property type="project" value="UniProtKB-EC"/>
</dbReference>
<dbReference type="eggNOG" id="COG1052">
    <property type="taxonomic scope" value="Bacteria"/>
</dbReference>
<keyword evidence="2 3" id="KW-0560">Oxidoreductase</keyword>
<feature type="domain" description="D-isomer specific 2-hydroxyacid dehydrogenase catalytic" evidence="4">
    <location>
        <begin position="4"/>
        <end position="316"/>
    </location>
</feature>
<organism evidence="6 7">
    <name type="scientific">Prochlorococcus marinus str. MIT 9302</name>
    <dbReference type="NCBI Taxonomy" id="74545"/>
    <lineage>
        <taxon>Bacteria</taxon>
        <taxon>Bacillati</taxon>
        <taxon>Cyanobacteriota</taxon>
        <taxon>Cyanophyceae</taxon>
        <taxon>Synechococcales</taxon>
        <taxon>Prochlorococcaceae</taxon>
        <taxon>Prochlorococcus</taxon>
    </lineage>
</organism>
<accession>A0A0A2A6X3</accession>
<evidence type="ECO:0000313" key="7">
    <source>
        <dbReference type="Proteomes" id="UP000030445"/>
    </source>
</evidence>
<dbReference type="STRING" id="74545.EU96_1351"/>
<dbReference type="SUPFAM" id="SSF52283">
    <property type="entry name" value="Formate/glycerate dehydrogenase catalytic domain-like"/>
    <property type="match status" value="1"/>
</dbReference>
<evidence type="ECO:0000256" key="2">
    <source>
        <dbReference type="ARBA" id="ARBA00023002"/>
    </source>
</evidence>
<evidence type="ECO:0000256" key="1">
    <source>
        <dbReference type="ARBA" id="ARBA00005854"/>
    </source>
</evidence>
<name>A0A0A2A6X3_PROMR</name>
<sequence>MKKVVISNKVHTEVIELLEKNFEVISNQNDKPLTYEKLKFLCKDAHGVMVFMPDRIDKNFLDNSKNLEIISGALRGFDNIDLEECIKRNIKFTMIPDLLASPTAELTLGLLIGLSRNLLIGDEYVRSEKFKGWEPKFFSNGIEGKNVCLLGMGKLGVEVARKIKGFNVKLFYHDLQKLDSIDEQQLNTKYLELNDLFEKADYLVILLPLKNDTYHFINFENILKIKKNCLLINTSRGSVVDESAIAQAINSGHIGGYASDVFEFEDLSIKDRPKKINQELLNLKDKTFFTPHLGSAVDEVRLFIELEAAQNIINFLYH</sequence>
<comment type="similarity">
    <text evidence="1 3">Belongs to the D-isomer specific 2-hydroxyacid dehydrogenase family.</text>
</comment>
<dbReference type="PANTHER" id="PTHR10996:SF257">
    <property type="entry name" value="GLYOXYLATE REDUCTASE 1"/>
    <property type="match status" value="1"/>
</dbReference>
<reference evidence="7" key="1">
    <citation type="journal article" date="2014" name="Sci. Data">
        <title>Genomes of diverse isolates of the marine cyanobacterium Prochlorococcus.</title>
        <authorList>
            <person name="Biller S."/>
            <person name="Berube P."/>
            <person name="Thompson J."/>
            <person name="Kelly L."/>
            <person name="Roggensack S."/>
            <person name="Awad L."/>
            <person name="Roache-Johnson K."/>
            <person name="Ding H."/>
            <person name="Giovannoni S.J."/>
            <person name="Moore L.R."/>
            <person name="Chisholm S.W."/>
        </authorList>
    </citation>
    <scope>NUCLEOTIDE SEQUENCE [LARGE SCALE GENOMIC DNA]</scope>
    <source>
        <strain evidence="7">MIT 9302</strain>
    </source>
</reference>
<dbReference type="Pfam" id="PF00389">
    <property type="entry name" value="2-Hacid_dh"/>
    <property type="match status" value="1"/>
</dbReference>
<proteinExistence type="inferred from homology"/>
<comment type="caution">
    <text evidence="6">The sequence shown here is derived from an EMBL/GenBank/DDBJ whole genome shotgun (WGS) entry which is preliminary data.</text>
</comment>
<dbReference type="RefSeq" id="WP_032526974.1">
    <property type="nucleotide sequence ID" value="NZ_CP138951.1"/>
</dbReference>
<dbReference type="Gene3D" id="3.40.50.720">
    <property type="entry name" value="NAD(P)-binding Rossmann-like Domain"/>
    <property type="match status" value="2"/>
</dbReference>
<feature type="domain" description="D-isomer specific 2-hydroxyacid dehydrogenase NAD-binding" evidence="5">
    <location>
        <begin position="108"/>
        <end position="294"/>
    </location>
</feature>
<dbReference type="InterPro" id="IPR036291">
    <property type="entry name" value="NAD(P)-bd_dom_sf"/>
</dbReference>
<evidence type="ECO:0000259" key="5">
    <source>
        <dbReference type="Pfam" id="PF02826"/>
    </source>
</evidence>
<dbReference type="Proteomes" id="UP000030445">
    <property type="component" value="Unassembled WGS sequence"/>
</dbReference>
<dbReference type="InterPro" id="IPR006139">
    <property type="entry name" value="D-isomer_2_OHA_DH_cat_dom"/>
</dbReference>
<dbReference type="PANTHER" id="PTHR10996">
    <property type="entry name" value="2-HYDROXYACID DEHYDROGENASE-RELATED"/>
    <property type="match status" value="1"/>
</dbReference>
<dbReference type="GO" id="GO:0008465">
    <property type="term" value="F:hydroxypyruvate reductase (NADH) activity"/>
    <property type="evidence" value="ECO:0007669"/>
    <property type="project" value="TreeGrafter"/>
</dbReference>
<evidence type="ECO:0000259" key="4">
    <source>
        <dbReference type="Pfam" id="PF00389"/>
    </source>
</evidence>
<dbReference type="OrthoDB" id="9805416at2"/>
<gene>
    <name evidence="6" type="ORF">EU96_1351</name>
</gene>
<dbReference type="GO" id="GO:0051287">
    <property type="term" value="F:NAD binding"/>
    <property type="evidence" value="ECO:0007669"/>
    <property type="project" value="InterPro"/>
</dbReference>
<dbReference type="SMR" id="A0A0A2A6X3"/>
<dbReference type="SUPFAM" id="SSF51735">
    <property type="entry name" value="NAD(P)-binding Rossmann-fold domains"/>
    <property type="match status" value="1"/>
</dbReference>
<dbReference type="GO" id="GO:0030267">
    <property type="term" value="F:glyoxylate reductase (NADPH) activity"/>
    <property type="evidence" value="ECO:0007669"/>
    <property type="project" value="TreeGrafter"/>
</dbReference>
<dbReference type="CDD" id="cd12157">
    <property type="entry name" value="PTDH"/>
    <property type="match status" value="1"/>
</dbReference>
<dbReference type="EC" id="1.20.1.1" evidence="6"/>
<dbReference type="InterPro" id="IPR050223">
    <property type="entry name" value="D-isomer_2-hydroxyacid_DH"/>
</dbReference>
<dbReference type="AlphaFoldDB" id="A0A0A2A6X3"/>
<dbReference type="GO" id="GO:0005829">
    <property type="term" value="C:cytosol"/>
    <property type="evidence" value="ECO:0007669"/>
    <property type="project" value="TreeGrafter"/>
</dbReference>
<dbReference type="EMBL" id="JNAM01000010">
    <property type="protein sequence ID" value="KGF97637.1"/>
    <property type="molecule type" value="Genomic_DNA"/>
</dbReference>